<evidence type="ECO:0000313" key="15">
    <source>
        <dbReference type="EMBL" id="KRM18864.1"/>
    </source>
</evidence>
<dbReference type="STRING" id="1423755.FC40_GL000649"/>
<dbReference type="Pfam" id="PF00834">
    <property type="entry name" value="Ribul_P_3_epim"/>
    <property type="match status" value="1"/>
</dbReference>
<comment type="cofactor">
    <cofactor evidence="4">
        <name>Zn(2+)</name>
        <dbReference type="ChEBI" id="CHEBI:29105"/>
    </cofactor>
</comment>
<dbReference type="FunFam" id="3.20.20.70:FF:000004">
    <property type="entry name" value="Ribulose-phosphate 3-epimerase"/>
    <property type="match status" value="1"/>
</dbReference>
<dbReference type="Proteomes" id="UP000051054">
    <property type="component" value="Unassembled WGS sequence"/>
</dbReference>
<dbReference type="GO" id="GO:0005737">
    <property type="term" value="C:cytoplasm"/>
    <property type="evidence" value="ECO:0007669"/>
    <property type="project" value="UniProtKB-ARBA"/>
</dbReference>
<evidence type="ECO:0000256" key="11">
    <source>
        <dbReference type="PIRNR" id="PIRNR001461"/>
    </source>
</evidence>
<dbReference type="PROSITE" id="PS01085">
    <property type="entry name" value="RIBUL_P_3_EPIMER_1"/>
    <property type="match status" value="1"/>
</dbReference>
<comment type="cofactor">
    <cofactor evidence="3">
        <name>Co(2+)</name>
        <dbReference type="ChEBI" id="CHEBI:48828"/>
    </cofactor>
</comment>
<dbReference type="PANTHER" id="PTHR11749">
    <property type="entry name" value="RIBULOSE-5-PHOSPHATE-3-EPIMERASE"/>
    <property type="match status" value="1"/>
</dbReference>
<dbReference type="eggNOG" id="COG0036">
    <property type="taxonomic scope" value="Bacteria"/>
</dbReference>
<dbReference type="GO" id="GO:0004750">
    <property type="term" value="F:D-ribulose-phosphate 3-epimerase activity"/>
    <property type="evidence" value="ECO:0007669"/>
    <property type="project" value="UniProtKB-UniRule"/>
</dbReference>
<dbReference type="InterPro" id="IPR013785">
    <property type="entry name" value="Aldolase_TIM"/>
</dbReference>
<evidence type="ECO:0000256" key="7">
    <source>
        <dbReference type="ARBA" id="ARBA00013188"/>
    </source>
</evidence>
<keyword evidence="13" id="KW-0170">Cobalt</keyword>
<dbReference type="EC" id="5.1.3.1" evidence="7 10"/>
<evidence type="ECO:0000256" key="12">
    <source>
        <dbReference type="PIRSR" id="PIRSR001461-1"/>
    </source>
</evidence>
<evidence type="ECO:0000313" key="16">
    <source>
        <dbReference type="Proteomes" id="UP000051054"/>
    </source>
</evidence>
<feature type="active site" description="Proton donor" evidence="10 12">
    <location>
        <position position="173"/>
    </location>
</feature>
<dbReference type="SUPFAM" id="SSF51366">
    <property type="entry name" value="Ribulose-phoshate binding barrel"/>
    <property type="match status" value="1"/>
</dbReference>
<sequence length="216" mass="23996">MIIAPSILSANINNLEEDIQKIEKSEAQYLHIDIMDGHFVPNLSFGPNIVQSLRKISTKVFDVHLMVENPDEWIEKFATAGADVIGVHYESSPHIYRTLTEIKKLGKQAEIVINPATPIGVIEEVLPIVDQVLVMTVNPGFGGQAFIENMLDKIAKLDDMKKKFGYQFKIEVDGGINEKTIQKCKKSGANIAVAGSYIFAGDIEDRVKKLNDVIED</sequence>
<evidence type="ECO:0000256" key="10">
    <source>
        <dbReference type="HAMAP-Rule" id="MF_02227"/>
    </source>
</evidence>
<keyword evidence="13" id="KW-0464">Manganese</keyword>
<evidence type="ECO:0000256" key="2">
    <source>
        <dbReference type="ARBA" id="ARBA00001936"/>
    </source>
</evidence>
<comment type="function">
    <text evidence="10">Catalyzes the reversible epimerization of D-ribulose 5-phosphate to D-xylulose 5-phosphate.</text>
</comment>
<evidence type="ECO:0000256" key="1">
    <source>
        <dbReference type="ARBA" id="ARBA00001782"/>
    </source>
</evidence>
<feature type="binding site" evidence="10 13">
    <location>
        <position position="64"/>
    </location>
    <ligand>
        <name>a divalent metal cation</name>
        <dbReference type="ChEBI" id="CHEBI:60240"/>
    </ligand>
</feature>
<name>A0A0R1WLV8_9LACO</name>
<protein>
    <recommendedName>
        <fullName evidence="7 10">Ribulose-phosphate 3-epimerase</fullName>
        <ecNumber evidence="7 10">5.1.3.1</ecNumber>
    </recommendedName>
</protein>
<dbReference type="EMBL" id="AZGD01000090">
    <property type="protein sequence ID" value="KRM18864.1"/>
    <property type="molecule type" value="Genomic_DNA"/>
</dbReference>
<gene>
    <name evidence="10" type="primary">rpe</name>
    <name evidence="15" type="ORF">FC40_GL000649</name>
</gene>
<comment type="similarity">
    <text evidence="6 10 11">Belongs to the ribulose-phosphate 3-epimerase family.</text>
</comment>
<evidence type="ECO:0000256" key="8">
    <source>
        <dbReference type="ARBA" id="ARBA00022723"/>
    </source>
</evidence>
<dbReference type="HAMAP" id="MF_02227">
    <property type="entry name" value="RPE"/>
    <property type="match status" value="1"/>
</dbReference>
<feature type="binding site" evidence="10">
    <location>
        <begin position="173"/>
        <end position="175"/>
    </location>
    <ligand>
        <name>substrate</name>
    </ligand>
</feature>
<comment type="cofactor">
    <cofactor evidence="10 13">
        <name>a divalent metal cation</name>
        <dbReference type="ChEBI" id="CHEBI:60240"/>
    </cofactor>
    <text evidence="10 13">Binds 1 divalent metal cation per subunit.</text>
</comment>
<dbReference type="PIRSF" id="PIRSF001461">
    <property type="entry name" value="RPE"/>
    <property type="match status" value="1"/>
</dbReference>
<dbReference type="GO" id="GO:0019323">
    <property type="term" value="P:pentose catabolic process"/>
    <property type="evidence" value="ECO:0007669"/>
    <property type="project" value="UniProtKB-UniRule"/>
</dbReference>
<dbReference type="Gene3D" id="3.20.20.70">
    <property type="entry name" value="Aldolase class I"/>
    <property type="match status" value="1"/>
</dbReference>
<comment type="catalytic activity">
    <reaction evidence="1 10 11">
        <text>D-ribulose 5-phosphate = D-xylulose 5-phosphate</text>
        <dbReference type="Rhea" id="RHEA:13677"/>
        <dbReference type="ChEBI" id="CHEBI:57737"/>
        <dbReference type="ChEBI" id="CHEBI:58121"/>
        <dbReference type="EC" id="5.1.3.1"/>
    </reaction>
</comment>
<dbReference type="NCBIfam" id="TIGR01163">
    <property type="entry name" value="rpe"/>
    <property type="match status" value="1"/>
</dbReference>
<dbReference type="GO" id="GO:0046872">
    <property type="term" value="F:metal ion binding"/>
    <property type="evidence" value="ECO:0007669"/>
    <property type="project" value="UniProtKB-UniRule"/>
</dbReference>
<feature type="binding site" evidence="10 14">
    <location>
        <position position="64"/>
    </location>
    <ligand>
        <name>substrate</name>
    </ligand>
</feature>
<comment type="cofactor">
    <cofactor evidence="2">
        <name>Mn(2+)</name>
        <dbReference type="ChEBI" id="CHEBI:29035"/>
    </cofactor>
</comment>
<evidence type="ECO:0000256" key="4">
    <source>
        <dbReference type="ARBA" id="ARBA00001947"/>
    </source>
</evidence>
<dbReference type="InterPro" id="IPR000056">
    <property type="entry name" value="Ribul_P_3_epim-like"/>
</dbReference>
<keyword evidence="16" id="KW-1185">Reference proteome</keyword>
<evidence type="ECO:0000256" key="5">
    <source>
        <dbReference type="ARBA" id="ARBA00001954"/>
    </source>
</evidence>
<comment type="cofactor">
    <cofactor evidence="5">
        <name>Fe(2+)</name>
        <dbReference type="ChEBI" id="CHEBI:29033"/>
    </cofactor>
</comment>
<feature type="active site" description="Proton acceptor" evidence="10 12">
    <location>
        <position position="33"/>
    </location>
</feature>
<dbReference type="PATRIC" id="fig|1423755.3.peg.703"/>
<feature type="binding site" evidence="10 13">
    <location>
        <position position="33"/>
    </location>
    <ligand>
        <name>a divalent metal cation</name>
        <dbReference type="ChEBI" id="CHEBI:60240"/>
    </ligand>
</feature>
<accession>A0A0R1WLV8</accession>
<dbReference type="InterPro" id="IPR011060">
    <property type="entry name" value="RibuloseP-bd_barrel"/>
</dbReference>
<dbReference type="GO" id="GO:0006098">
    <property type="term" value="P:pentose-phosphate shunt"/>
    <property type="evidence" value="ECO:0007669"/>
    <property type="project" value="UniProtKB-UniRule"/>
</dbReference>
<feature type="binding site" evidence="10 14">
    <location>
        <begin position="195"/>
        <end position="196"/>
    </location>
    <ligand>
        <name>substrate</name>
    </ligand>
</feature>
<dbReference type="AlphaFoldDB" id="A0A0R1WLV8"/>
<keyword evidence="13" id="KW-0862">Zinc</keyword>
<dbReference type="NCBIfam" id="NF004076">
    <property type="entry name" value="PRK05581.1-4"/>
    <property type="match status" value="1"/>
</dbReference>
<evidence type="ECO:0000256" key="6">
    <source>
        <dbReference type="ARBA" id="ARBA00009541"/>
    </source>
</evidence>
<comment type="caution">
    <text evidence="15">The sequence shown here is derived from an EMBL/GenBank/DDBJ whole genome shotgun (WGS) entry which is preliminary data.</text>
</comment>
<comment type="pathway">
    <text evidence="10">Carbohydrate degradation.</text>
</comment>
<proteinExistence type="inferred from homology"/>
<organism evidence="15 16">
    <name type="scientific">Ligilactobacillus hayakitensis DSM 18933 = JCM 14209</name>
    <dbReference type="NCBI Taxonomy" id="1423755"/>
    <lineage>
        <taxon>Bacteria</taxon>
        <taxon>Bacillati</taxon>
        <taxon>Bacillota</taxon>
        <taxon>Bacilli</taxon>
        <taxon>Lactobacillales</taxon>
        <taxon>Lactobacillaceae</taxon>
        <taxon>Ligilactobacillus</taxon>
    </lineage>
</organism>
<feature type="binding site" evidence="10 14">
    <location>
        <position position="6"/>
    </location>
    <ligand>
        <name>substrate</name>
    </ligand>
</feature>
<dbReference type="PROSITE" id="PS01086">
    <property type="entry name" value="RIBUL_P_3_EPIMER_2"/>
    <property type="match status" value="1"/>
</dbReference>
<dbReference type="CDD" id="cd00429">
    <property type="entry name" value="RPE"/>
    <property type="match status" value="1"/>
</dbReference>
<reference evidence="15 16" key="1">
    <citation type="journal article" date="2015" name="Genome Announc.">
        <title>Expanding the biotechnology potential of lactobacilli through comparative genomics of 213 strains and associated genera.</title>
        <authorList>
            <person name="Sun Z."/>
            <person name="Harris H.M."/>
            <person name="McCann A."/>
            <person name="Guo C."/>
            <person name="Argimon S."/>
            <person name="Zhang W."/>
            <person name="Yang X."/>
            <person name="Jeffery I.B."/>
            <person name="Cooney J.C."/>
            <person name="Kagawa T.F."/>
            <person name="Liu W."/>
            <person name="Song Y."/>
            <person name="Salvetti E."/>
            <person name="Wrobel A."/>
            <person name="Rasinkangas P."/>
            <person name="Parkhill J."/>
            <person name="Rea M.C."/>
            <person name="O'Sullivan O."/>
            <person name="Ritari J."/>
            <person name="Douillard F.P."/>
            <person name="Paul Ross R."/>
            <person name="Yang R."/>
            <person name="Briner A.E."/>
            <person name="Felis G.E."/>
            <person name="de Vos W.M."/>
            <person name="Barrangou R."/>
            <person name="Klaenhammer T.R."/>
            <person name="Caufield P.W."/>
            <person name="Cui Y."/>
            <person name="Zhang H."/>
            <person name="O'Toole P.W."/>
        </authorList>
    </citation>
    <scope>NUCLEOTIDE SEQUENCE [LARGE SCALE GENOMIC DNA]</scope>
    <source>
        <strain evidence="15 16">DSM 18933</strain>
    </source>
</reference>
<dbReference type="RefSeq" id="WP_025021995.1">
    <property type="nucleotide sequence ID" value="NZ_AZGD01000090.1"/>
</dbReference>
<dbReference type="InterPro" id="IPR026019">
    <property type="entry name" value="Ribul_P_3_epim"/>
</dbReference>
<feature type="binding site" evidence="10 13">
    <location>
        <position position="173"/>
    </location>
    <ligand>
        <name>a divalent metal cation</name>
        <dbReference type="ChEBI" id="CHEBI:60240"/>
    </ligand>
</feature>
<evidence type="ECO:0000256" key="3">
    <source>
        <dbReference type="ARBA" id="ARBA00001941"/>
    </source>
</evidence>
<keyword evidence="9 10" id="KW-0413">Isomerase</keyword>
<keyword evidence="8 10" id="KW-0479">Metal-binding</keyword>
<evidence type="ECO:0000256" key="14">
    <source>
        <dbReference type="PIRSR" id="PIRSR001461-3"/>
    </source>
</evidence>
<evidence type="ECO:0000256" key="9">
    <source>
        <dbReference type="ARBA" id="ARBA00023235"/>
    </source>
</evidence>
<keyword evidence="10 11" id="KW-0119">Carbohydrate metabolism</keyword>
<feature type="binding site" evidence="14">
    <location>
        <position position="175"/>
    </location>
    <ligand>
        <name>substrate</name>
    </ligand>
</feature>
<feature type="binding site" evidence="10 14">
    <location>
        <begin position="140"/>
        <end position="143"/>
    </location>
    <ligand>
        <name>substrate</name>
    </ligand>
</feature>
<dbReference type="OrthoDB" id="1645589at2"/>
<feature type="binding site" evidence="10 13">
    <location>
        <position position="31"/>
    </location>
    <ligand>
        <name>a divalent metal cation</name>
        <dbReference type="ChEBI" id="CHEBI:60240"/>
    </ligand>
</feature>
<evidence type="ECO:0000256" key="13">
    <source>
        <dbReference type="PIRSR" id="PIRSR001461-2"/>
    </source>
</evidence>